<name>A0A1I6QXP3_9EURY</name>
<accession>A0A1I6QXP3</accession>
<dbReference type="EMBL" id="FOZS01000001">
    <property type="protein sequence ID" value="SFS57184.1"/>
    <property type="molecule type" value="Genomic_DNA"/>
</dbReference>
<reference evidence="2" key="1">
    <citation type="submission" date="2016-10" db="EMBL/GenBank/DDBJ databases">
        <authorList>
            <person name="Varghese N."/>
            <person name="Submissions S."/>
        </authorList>
    </citation>
    <scope>NUCLEOTIDE SEQUENCE [LARGE SCALE GENOMIC DNA]</scope>
    <source>
        <strain evidence="2">DSM 22427</strain>
    </source>
</reference>
<keyword evidence="2" id="KW-1185">Reference proteome</keyword>
<dbReference type="Proteomes" id="UP000199199">
    <property type="component" value="Unassembled WGS sequence"/>
</dbReference>
<dbReference type="RefSeq" id="WP_092903439.1">
    <property type="nucleotide sequence ID" value="NZ_FOZS01000001.1"/>
</dbReference>
<organism evidence="1 2">
    <name type="scientific">Halostagnicola kamekurae</name>
    <dbReference type="NCBI Taxonomy" id="619731"/>
    <lineage>
        <taxon>Archaea</taxon>
        <taxon>Methanobacteriati</taxon>
        <taxon>Methanobacteriota</taxon>
        <taxon>Stenosarchaea group</taxon>
        <taxon>Halobacteria</taxon>
        <taxon>Halobacteriales</taxon>
        <taxon>Natrialbaceae</taxon>
        <taxon>Halostagnicola</taxon>
    </lineage>
</organism>
<dbReference type="AlphaFoldDB" id="A0A1I6QXP3"/>
<dbReference type="OrthoDB" id="205286at2157"/>
<gene>
    <name evidence="1" type="ORF">SAMN04488556_1684</name>
</gene>
<sequence length="217" mass="23180">MNRRAFIATVGVGGAGLTAGCIGGFLEDLTTYEAAPATVSDAALESTGYEHDETDRWTDEESFATETVTVTSYANEYSRTIDLSVLGMGEIRAGVFGAISTPKVEVAGESYNPVGEMDHDELLADLQDRYGELSVASDAEVATRELDAVSQTVSIATYEGEATLEDDENVDVFVDVTQPDHGDDHLIFAGVYPQDIPDEADRIDTLIEGVEHESGGD</sequence>
<evidence type="ECO:0000313" key="2">
    <source>
        <dbReference type="Proteomes" id="UP000199199"/>
    </source>
</evidence>
<dbReference type="InterPro" id="IPR045396">
    <property type="entry name" value="DUF6517"/>
</dbReference>
<protein>
    <submittedName>
        <fullName evidence="1">Uncharacterized protein</fullName>
    </submittedName>
</protein>
<proteinExistence type="predicted"/>
<dbReference type="Pfam" id="PF20127">
    <property type="entry name" value="DUF6517"/>
    <property type="match status" value="1"/>
</dbReference>
<evidence type="ECO:0000313" key="1">
    <source>
        <dbReference type="EMBL" id="SFS57184.1"/>
    </source>
</evidence>
<dbReference type="PROSITE" id="PS51257">
    <property type="entry name" value="PROKAR_LIPOPROTEIN"/>
    <property type="match status" value="1"/>
</dbReference>